<dbReference type="InterPro" id="IPR025491">
    <property type="entry name" value="DUF4382"/>
</dbReference>
<reference evidence="3 4" key="1">
    <citation type="submission" date="2019-03" db="EMBL/GenBank/DDBJ databases">
        <title>Genomic Encyclopedia of Type Strains, Phase IV (KMG-IV): sequencing the most valuable type-strain genomes for metagenomic binning, comparative biology and taxonomic classification.</title>
        <authorList>
            <person name="Goeker M."/>
        </authorList>
    </citation>
    <scope>NUCLEOTIDE SEQUENCE [LARGE SCALE GENOMIC DNA]</scope>
    <source>
        <strain evidence="3 4">DSM 100059</strain>
    </source>
</reference>
<keyword evidence="4" id="KW-1185">Reference proteome</keyword>
<evidence type="ECO:0000256" key="1">
    <source>
        <dbReference type="SAM" id="SignalP"/>
    </source>
</evidence>
<proteinExistence type="predicted"/>
<feature type="signal peptide" evidence="1">
    <location>
        <begin position="1"/>
        <end position="22"/>
    </location>
</feature>
<dbReference type="RefSeq" id="WP_133993988.1">
    <property type="nucleotide sequence ID" value="NZ_SODV01000001.1"/>
</dbReference>
<evidence type="ECO:0000259" key="2">
    <source>
        <dbReference type="Pfam" id="PF14321"/>
    </source>
</evidence>
<evidence type="ECO:0000313" key="4">
    <source>
        <dbReference type="Proteomes" id="UP000294498"/>
    </source>
</evidence>
<dbReference type="Proteomes" id="UP000294498">
    <property type="component" value="Unassembled WGS sequence"/>
</dbReference>
<dbReference type="OrthoDB" id="2111471at2"/>
<dbReference type="Pfam" id="PF14321">
    <property type="entry name" value="DUF4382"/>
    <property type="match status" value="1"/>
</dbReference>
<feature type="chain" id="PRO_5020988767" evidence="1">
    <location>
        <begin position="23"/>
        <end position="278"/>
    </location>
</feature>
<comment type="caution">
    <text evidence="3">The sequence shown here is derived from an EMBL/GenBank/DDBJ whole genome shotgun (WGS) entry which is preliminary data.</text>
</comment>
<evidence type="ECO:0000313" key="3">
    <source>
        <dbReference type="EMBL" id="TDX01450.1"/>
    </source>
</evidence>
<dbReference type="EMBL" id="SODV01000001">
    <property type="protein sequence ID" value="TDX01450.1"/>
    <property type="molecule type" value="Genomic_DNA"/>
</dbReference>
<accession>A0A4R8DT54</accession>
<organism evidence="3 4">
    <name type="scientific">Dinghuibacter silviterrae</name>
    <dbReference type="NCBI Taxonomy" id="1539049"/>
    <lineage>
        <taxon>Bacteria</taxon>
        <taxon>Pseudomonadati</taxon>
        <taxon>Bacteroidota</taxon>
        <taxon>Chitinophagia</taxon>
        <taxon>Chitinophagales</taxon>
        <taxon>Chitinophagaceae</taxon>
        <taxon>Dinghuibacter</taxon>
    </lineage>
</organism>
<keyword evidence="1" id="KW-0732">Signal</keyword>
<name>A0A4R8DT54_9BACT</name>
<feature type="domain" description="DUF4382" evidence="2">
    <location>
        <begin position="54"/>
        <end position="185"/>
    </location>
</feature>
<gene>
    <name evidence="3" type="ORF">EDB95_2485</name>
</gene>
<protein>
    <submittedName>
        <fullName evidence="3">Uncharacterized protein DUF4382</fullName>
    </submittedName>
</protein>
<dbReference type="AlphaFoldDB" id="A0A4R8DT54"/>
<sequence length="278" mass="29503">MKRTTVVSLALLCLGAMIPACIKVTTPGGGSSDKQDLQMMLTDDPPPTPPDSVLIDAMASITAVNVDIESMSIMMWSDTDHWEPLDIMPGVYNLLNLRNGMDTALGTTHLKKGQVKAIKVVFGNQSSVTANGINVQLGLLFAPTVVVPVTNDTIQLGDTPLQLWMDIDAGRSIVELAQGNFGLKPFIRLFTTNSASIKGIVMPHASAPLVGVISGSDTLVALPSFTGDSGMWEIRGIKTATVNVFFHATASSYHDTALLDVPVVRGTITDVGSVELKQ</sequence>